<proteinExistence type="predicted"/>
<reference evidence="1 2" key="1">
    <citation type="submission" date="2016-03" db="EMBL/GenBank/DDBJ databases">
        <title>EvidentialGene: Evidence-directed Construction of Genes on Genomes.</title>
        <authorList>
            <person name="Gilbert D.G."/>
            <person name="Choi J.-H."/>
            <person name="Mockaitis K."/>
            <person name="Colbourne J."/>
            <person name="Pfrender M."/>
        </authorList>
    </citation>
    <scope>NUCLEOTIDE SEQUENCE [LARGE SCALE GENOMIC DNA]</scope>
    <source>
        <strain evidence="1 2">Xinb3</strain>
        <tissue evidence="1">Complete organism</tissue>
    </source>
</reference>
<gene>
    <name evidence="1" type="ORF">APZ42_016835</name>
</gene>
<sequence>MDRPAIILFKLVGEKKGTSNENMLGLFFCCEHCKQLRRLSTINAVDAINLLWLLERRAIVARTFYLALNRWIVEIKACLW</sequence>
<comment type="caution">
    <text evidence="1">The sequence shown here is derived from an EMBL/GenBank/DDBJ whole genome shotgun (WGS) entry which is preliminary data.</text>
</comment>
<dbReference type="AlphaFoldDB" id="A0A0N8BFK3"/>
<name>A0A0N8BFK3_9CRUS</name>
<protein>
    <submittedName>
        <fullName evidence="1">Uncharacterized protein</fullName>
    </submittedName>
</protein>
<keyword evidence="2" id="KW-1185">Reference proteome</keyword>
<accession>A0A0N8BFK3</accession>
<dbReference type="Proteomes" id="UP000076858">
    <property type="component" value="Unassembled WGS sequence"/>
</dbReference>
<organism evidence="1 2">
    <name type="scientific">Daphnia magna</name>
    <dbReference type="NCBI Taxonomy" id="35525"/>
    <lineage>
        <taxon>Eukaryota</taxon>
        <taxon>Metazoa</taxon>
        <taxon>Ecdysozoa</taxon>
        <taxon>Arthropoda</taxon>
        <taxon>Crustacea</taxon>
        <taxon>Branchiopoda</taxon>
        <taxon>Diplostraca</taxon>
        <taxon>Cladocera</taxon>
        <taxon>Anomopoda</taxon>
        <taxon>Daphniidae</taxon>
        <taxon>Daphnia</taxon>
    </lineage>
</organism>
<evidence type="ECO:0000313" key="1">
    <source>
        <dbReference type="EMBL" id="KZS17234.1"/>
    </source>
</evidence>
<evidence type="ECO:0000313" key="2">
    <source>
        <dbReference type="Proteomes" id="UP000076858"/>
    </source>
</evidence>
<dbReference type="EMBL" id="LRGB01000642">
    <property type="protein sequence ID" value="KZS17234.1"/>
    <property type="molecule type" value="Genomic_DNA"/>
</dbReference>